<accession>A0AAN9EY00</accession>
<keyword evidence="2" id="KW-1185">Reference proteome</keyword>
<protein>
    <submittedName>
        <fullName evidence="1">Uncharacterized protein</fullName>
    </submittedName>
</protein>
<dbReference type="AlphaFoldDB" id="A0AAN9EY00"/>
<dbReference type="EMBL" id="JAYKXN010000008">
    <property type="protein sequence ID" value="KAK7264661.1"/>
    <property type="molecule type" value="Genomic_DNA"/>
</dbReference>
<organism evidence="1 2">
    <name type="scientific">Clitoria ternatea</name>
    <name type="common">Butterfly pea</name>
    <dbReference type="NCBI Taxonomy" id="43366"/>
    <lineage>
        <taxon>Eukaryota</taxon>
        <taxon>Viridiplantae</taxon>
        <taxon>Streptophyta</taxon>
        <taxon>Embryophyta</taxon>
        <taxon>Tracheophyta</taxon>
        <taxon>Spermatophyta</taxon>
        <taxon>Magnoliopsida</taxon>
        <taxon>eudicotyledons</taxon>
        <taxon>Gunneridae</taxon>
        <taxon>Pentapetalae</taxon>
        <taxon>rosids</taxon>
        <taxon>fabids</taxon>
        <taxon>Fabales</taxon>
        <taxon>Fabaceae</taxon>
        <taxon>Papilionoideae</taxon>
        <taxon>50 kb inversion clade</taxon>
        <taxon>NPAAA clade</taxon>
        <taxon>indigoferoid/millettioid clade</taxon>
        <taxon>Phaseoleae</taxon>
        <taxon>Clitoria</taxon>
    </lineage>
</organism>
<sequence>MEPQAEMDKSCGLRKIFWEPPEPKILCQYKFYPTYLSTKAIQVKVEDIKCYEAASRFIAENSTEVNQRGLVG</sequence>
<name>A0AAN9EY00_CLITE</name>
<comment type="caution">
    <text evidence="1">The sequence shown here is derived from an EMBL/GenBank/DDBJ whole genome shotgun (WGS) entry which is preliminary data.</text>
</comment>
<gene>
    <name evidence="1" type="ORF">RJT34_32271</name>
</gene>
<evidence type="ECO:0000313" key="2">
    <source>
        <dbReference type="Proteomes" id="UP001359559"/>
    </source>
</evidence>
<evidence type="ECO:0000313" key="1">
    <source>
        <dbReference type="EMBL" id="KAK7264661.1"/>
    </source>
</evidence>
<dbReference type="Proteomes" id="UP001359559">
    <property type="component" value="Unassembled WGS sequence"/>
</dbReference>
<reference evidence="1 2" key="1">
    <citation type="submission" date="2024-01" db="EMBL/GenBank/DDBJ databases">
        <title>The genomes of 5 underutilized Papilionoideae crops provide insights into root nodulation and disease resistance.</title>
        <authorList>
            <person name="Yuan L."/>
        </authorList>
    </citation>
    <scope>NUCLEOTIDE SEQUENCE [LARGE SCALE GENOMIC DNA]</scope>
    <source>
        <strain evidence="1">LY-2023</strain>
        <tissue evidence="1">Leaf</tissue>
    </source>
</reference>
<proteinExistence type="predicted"/>